<protein>
    <submittedName>
        <fullName evidence="1">Tail tubular protein Gp11</fullName>
    </submittedName>
</protein>
<accession>A0A6J7W5T4</accession>
<name>A0A6J7W5T4_9CAUD</name>
<reference evidence="1" key="1">
    <citation type="submission" date="2020-05" db="EMBL/GenBank/DDBJ databases">
        <authorList>
            <person name="Chiriac C."/>
            <person name="Salcher M."/>
            <person name="Ghai R."/>
            <person name="Kavagutti S V."/>
        </authorList>
    </citation>
    <scope>NUCLEOTIDE SEQUENCE</scope>
</reference>
<proteinExistence type="predicted"/>
<evidence type="ECO:0000313" key="1">
    <source>
        <dbReference type="EMBL" id="CAB5144881.1"/>
    </source>
</evidence>
<dbReference type="EMBL" id="LR798196">
    <property type="protein sequence ID" value="CAB5144881.1"/>
    <property type="molecule type" value="Genomic_DNA"/>
</dbReference>
<sequence>MSQSVVDTCNSALQRVGAASILSLSDNSPEARACALAYDSNRRDELRKHSWNFAIKRVVLAPDTTAPAFDYKYAFTLPTDCLRVLRPPTSDLDWQIEGRKILTNDSNVLYLRYLADIDDTTQWDASFYNVMAASLAVDICEKLTQSNTKKQGLNAEYKEAVADARKVDAFESGPQDAADDDWWNARY</sequence>
<gene>
    <name evidence="1" type="ORF">UFOVP147_37</name>
</gene>
<organism evidence="1">
    <name type="scientific">uncultured Caudovirales phage</name>
    <dbReference type="NCBI Taxonomy" id="2100421"/>
    <lineage>
        <taxon>Viruses</taxon>
        <taxon>Duplodnaviria</taxon>
        <taxon>Heunggongvirae</taxon>
        <taxon>Uroviricota</taxon>
        <taxon>Caudoviricetes</taxon>
        <taxon>Peduoviridae</taxon>
        <taxon>Maltschvirus</taxon>
        <taxon>Maltschvirus maltsch</taxon>
    </lineage>
</organism>